<reference evidence="6" key="1">
    <citation type="journal article" date="2020" name="Fungal Divers.">
        <title>Resolving the Mortierellaceae phylogeny through synthesis of multi-gene phylogenetics and phylogenomics.</title>
        <authorList>
            <person name="Vandepol N."/>
            <person name="Liber J."/>
            <person name="Desiro A."/>
            <person name="Na H."/>
            <person name="Kennedy M."/>
            <person name="Barry K."/>
            <person name="Grigoriev I.V."/>
            <person name="Miller A.N."/>
            <person name="O'Donnell K."/>
            <person name="Stajich J.E."/>
            <person name="Bonito G."/>
        </authorList>
    </citation>
    <scope>NUCLEOTIDE SEQUENCE</scope>
    <source>
        <strain evidence="6">NRRL 2591</strain>
    </source>
</reference>
<protein>
    <recommendedName>
        <fullName evidence="5">Helicase C-terminal domain-containing protein</fullName>
    </recommendedName>
</protein>
<feature type="compositionally biased region" description="Basic residues" evidence="4">
    <location>
        <begin position="1111"/>
        <end position="1125"/>
    </location>
</feature>
<dbReference type="CDD" id="cd18793">
    <property type="entry name" value="SF2_C_SNF"/>
    <property type="match status" value="1"/>
</dbReference>
<dbReference type="Pfam" id="PF00176">
    <property type="entry name" value="SNF2-rel_dom"/>
    <property type="match status" value="1"/>
</dbReference>
<keyword evidence="1" id="KW-0547">Nucleotide-binding</keyword>
<dbReference type="PANTHER" id="PTHR45626">
    <property type="entry name" value="TRANSCRIPTION TERMINATION FACTOR 2-RELATED"/>
    <property type="match status" value="1"/>
</dbReference>
<keyword evidence="2" id="KW-0378">Hydrolase</keyword>
<sequence>MTPTDQQDGDLIPIGSWDTLHPTAAAHFSNGDAPRFNPEPFLSSEDSSDRDLLMVQALCLLQRLGVLSYSEHHRANQGPRGQRHTRIRLLIYAHDRQRPSNREYQGNKNHSRKAIEEIAEAKKALVLVLFNMNMDPWSFNHPTMDTNSAGQRPPVVTLFQNNANKRLIDIYMEMPSPRASDDPYRDQPIRGSSKATERLLQQAIELDSPRGMRTKLYQYQKNSLWKLLRRELCPDLMLDPSTVTLQDMNGKPYYLDLAVEEPFICREPATVWEDIPGGIICEDMGTGKTCLCIALILHTLHQSGRPPADEPVQLLCDILPSTPSAATVDSDIKEMVLPRGAAIPSLRDFAAATVKTRAVNYRHAQDYINPDIMDTLEDALLYYRESGSSEQNRQSRSRQTRTSELPVEIYLSSATLVIVPPNLVDQWCNEINKHTEDEALKVFTITNNSQEFPNLRTLLHYDLVLISQNRFAKEYTPGPYSMKRALDKTNCQCSTVYDRCRCLPPRAISPLMQIRWKRIIVDEGHSMGMRMSDHALHAEKLHADRRWICTGTPTTNLANLNPSSLAGVHGSGNSFQQVAPSDRADMDRLSVLVESFLHLPPYTFDRSRFAKELQRPLVDHQHKYYATTTNGGDSSLVLSGGPKARHEWTLEGASSALRLKYLMDRIMVRNRPEDVARNVTLPPLQERIVSLDLEYFQVLALNCQIALIQANAVLSEREDQDYFLHPSNRTLLTKVIENLKDGCFWYLGGIGYKDRVVDSLNNVMKALEKDDLSGGTKYSREDRRLLLDIVRHLTAALESPGWEAIVTAQEVGYYCQDLPTPVQAKHALIPSTFLHNTKSDLIHRGPSERRQVQDDANGSLCVVLGREISDLRDKVLSAERTTDIERLHHPDDAQLPHASITSTMDMAVDDNAIAEQMLKEAMSRERLSRSTILSSTSSKLNYIASQILRHQGSEKCIVFCQNQTVMYYIREYLELAKVRCLMYHTGMTESEKSSNITTFNTSEAVSTIIMDTGLAAYGIDLSSASRVYFVSPVWKTATLRQAIKRAHRIGQVRPVFVETLVIRNSFEEKTMNRRHEIDDNPRGESMEPASSSLSPFGGDIGESLSSSAFANHRHGSRHQRRKSSRRSGSAASAGHARSKKDMLDDGKVQDLIRNLEFMTSPQIFGQARGGEGDARLSEAPHSVSTLADYALLGEGGIRKDVATKHRIPVVHPAKESVLVQEQLRMAREEQDVPSVVDVPFEDPPSKTVVEGGGSFGKKKLRFEMDSDMEVVDQETNEFEDLALPKQESNQECRHPSEPAEELAAREERRQKQEQELRMAKEEVERAQYQVRAAQERLLQIKQQQEEEKGEYQGQGQVGSSTKTVIVLDNDNDGVVEAVEVGLKKEEVKDVRLKFENIKLKGSYSSYSLTPSRRCKSEQEDKKVKFEVKTEDVKYEVKPEDVKYEVKPEDVKYEVKPEDVKYEVKPEDVKYEVKPEDVRYEVKPEDVKYKVRPENVKYEVKPEDVKRPFIFQSEDDNNTDNKDFKREQTPAPVAEYYELFDHDDGGEDKKLKVEEGVLSDDAIIVLDSDSDEATVSVPAVGLKVGSVTRGGKVERVGGSGGFGGGGSGVKLPCLDDMDMNLDVNVDTVPSMPLERNIKRENNQPHHPVDLQAESQLKKRIRI</sequence>
<name>A0A9P6F123_9FUNG</name>
<dbReference type="InterPro" id="IPR038718">
    <property type="entry name" value="SNF2-like_sf"/>
</dbReference>
<dbReference type="Pfam" id="PF00271">
    <property type="entry name" value="Helicase_C"/>
    <property type="match status" value="1"/>
</dbReference>
<dbReference type="SMART" id="SM00487">
    <property type="entry name" value="DEXDc"/>
    <property type="match status" value="1"/>
</dbReference>
<dbReference type="Gene3D" id="3.40.50.10810">
    <property type="entry name" value="Tandem AAA-ATPase domain"/>
    <property type="match status" value="1"/>
</dbReference>
<gene>
    <name evidence="6" type="ORF">EC957_004851</name>
</gene>
<dbReference type="GO" id="GO:0016787">
    <property type="term" value="F:hydrolase activity"/>
    <property type="evidence" value="ECO:0007669"/>
    <property type="project" value="UniProtKB-KW"/>
</dbReference>
<feature type="region of interest" description="Disordered" evidence="4">
    <location>
        <begin position="1072"/>
        <end position="1144"/>
    </location>
</feature>
<evidence type="ECO:0000256" key="3">
    <source>
        <dbReference type="ARBA" id="ARBA00022840"/>
    </source>
</evidence>
<keyword evidence="7" id="KW-1185">Reference proteome</keyword>
<dbReference type="InterPro" id="IPR001650">
    <property type="entry name" value="Helicase_C-like"/>
</dbReference>
<accession>A0A9P6F123</accession>
<proteinExistence type="predicted"/>
<dbReference type="InterPro" id="IPR050628">
    <property type="entry name" value="SNF2_RAD54_helicase_TF"/>
</dbReference>
<evidence type="ECO:0000256" key="1">
    <source>
        <dbReference type="ARBA" id="ARBA00022741"/>
    </source>
</evidence>
<dbReference type="GO" id="GO:0005524">
    <property type="term" value="F:ATP binding"/>
    <property type="evidence" value="ECO:0007669"/>
    <property type="project" value="UniProtKB-KW"/>
</dbReference>
<dbReference type="Gene3D" id="3.40.50.300">
    <property type="entry name" value="P-loop containing nucleotide triphosphate hydrolases"/>
    <property type="match status" value="1"/>
</dbReference>
<evidence type="ECO:0000313" key="6">
    <source>
        <dbReference type="EMBL" id="KAF9539922.1"/>
    </source>
</evidence>
<dbReference type="GO" id="GO:0008094">
    <property type="term" value="F:ATP-dependent activity, acting on DNA"/>
    <property type="evidence" value="ECO:0007669"/>
    <property type="project" value="TreeGrafter"/>
</dbReference>
<comment type="caution">
    <text evidence="6">The sequence shown here is derived from an EMBL/GenBank/DDBJ whole genome shotgun (WGS) entry which is preliminary data.</text>
</comment>
<evidence type="ECO:0000256" key="2">
    <source>
        <dbReference type="ARBA" id="ARBA00022801"/>
    </source>
</evidence>
<dbReference type="SUPFAM" id="SSF52540">
    <property type="entry name" value="P-loop containing nucleoside triphosphate hydrolases"/>
    <property type="match status" value="2"/>
</dbReference>
<dbReference type="PROSITE" id="PS51194">
    <property type="entry name" value="HELICASE_CTER"/>
    <property type="match status" value="1"/>
</dbReference>
<dbReference type="GO" id="GO:0005634">
    <property type="term" value="C:nucleus"/>
    <property type="evidence" value="ECO:0007669"/>
    <property type="project" value="TreeGrafter"/>
</dbReference>
<evidence type="ECO:0000313" key="7">
    <source>
        <dbReference type="Proteomes" id="UP000723463"/>
    </source>
</evidence>
<dbReference type="PANTHER" id="PTHR45626:SF51">
    <property type="entry name" value="SNF2-RELATED DOMAIN-CONTAINING PROTEIN"/>
    <property type="match status" value="1"/>
</dbReference>
<dbReference type="EMBL" id="JAAAXW010000223">
    <property type="protein sequence ID" value="KAF9539922.1"/>
    <property type="molecule type" value="Genomic_DNA"/>
</dbReference>
<dbReference type="Proteomes" id="UP000723463">
    <property type="component" value="Unassembled WGS sequence"/>
</dbReference>
<feature type="region of interest" description="Disordered" evidence="4">
    <location>
        <begin position="1281"/>
        <end position="1314"/>
    </location>
</feature>
<dbReference type="InterPro" id="IPR000330">
    <property type="entry name" value="SNF2_N"/>
</dbReference>
<dbReference type="InterPro" id="IPR027417">
    <property type="entry name" value="P-loop_NTPase"/>
</dbReference>
<evidence type="ECO:0000259" key="5">
    <source>
        <dbReference type="PROSITE" id="PS51194"/>
    </source>
</evidence>
<feature type="domain" description="Helicase C-terminal" evidence="5">
    <location>
        <begin position="935"/>
        <end position="1094"/>
    </location>
</feature>
<feature type="compositionally biased region" description="Basic and acidic residues" evidence="4">
    <location>
        <begin position="1072"/>
        <end position="1085"/>
    </location>
</feature>
<organism evidence="6 7">
    <name type="scientific">Mortierella hygrophila</name>
    <dbReference type="NCBI Taxonomy" id="979708"/>
    <lineage>
        <taxon>Eukaryota</taxon>
        <taxon>Fungi</taxon>
        <taxon>Fungi incertae sedis</taxon>
        <taxon>Mucoromycota</taxon>
        <taxon>Mortierellomycotina</taxon>
        <taxon>Mortierellomycetes</taxon>
        <taxon>Mortierellales</taxon>
        <taxon>Mortierellaceae</taxon>
        <taxon>Mortierella</taxon>
    </lineage>
</organism>
<feature type="compositionally biased region" description="Basic and acidic residues" evidence="4">
    <location>
        <begin position="1288"/>
        <end position="1314"/>
    </location>
</feature>
<feature type="compositionally biased region" description="Low complexity" evidence="4">
    <location>
        <begin position="1126"/>
        <end position="1135"/>
    </location>
</feature>
<evidence type="ECO:0000256" key="4">
    <source>
        <dbReference type="SAM" id="MobiDB-lite"/>
    </source>
</evidence>
<dbReference type="GO" id="GO:0006281">
    <property type="term" value="P:DNA repair"/>
    <property type="evidence" value="ECO:0007669"/>
    <property type="project" value="TreeGrafter"/>
</dbReference>
<dbReference type="InterPro" id="IPR049730">
    <property type="entry name" value="SNF2/RAD54-like_C"/>
</dbReference>
<dbReference type="SMART" id="SM00490">
    <property type="entry name" value="HELICc"/>
    <property type="match status" value="1"/>
</dbReference>
<keyword evidence="3" id="KW-0067">ATP-binding</keyword>
<dbReference type="InterPro" id="IPR014001">
    <property type="entry name" value="Helicase_ATP-bd"/>
</dbReference>